<dbReference type="OrthoDB" id="9811701at2"/>
<keyword evidence="3 5" id="KW-1133">Transmembrane helix</keyword>
<reference evidence="6 7" key="1">
    <citation type="submission" date="2015-01" db="EMBL/GenBank/DDBJ databases">
        <title>Genome Sequence of Magnetospirillum magnetotacticum Strain MS-1.</title>
        <authorList>
            <person name="Marinov G.K."/>
            <person name="Smalley M.D."/>
            <person name="DeSalvo G."/>
        </authorList>
    </citation>
    <scope>NUCLEOTIDE SEQUENCE [LARGE SCALE GENOMIC DNA]</scope>
    <source>
        <strain evidence="6 7">MS-1</strain>
    </source>
</reference>
<evidence type="ECO:0000313" key="7">
    <source>
        <dbReference type="Proteomes" id="UP000031971"/>
    </source>
</evidence>
<dbReference type="STRING" id="272627.CCC_02731"/>
<dbReference type="PANTHER" id="PTHR30249:SF0">
    <property type="entry name" value="PLASTIDAL GLYCOLATE_GLYCERATE TRANSLOCATOR 1, CHLOROPLASTIC"/>
    <property type="match status" value="1"/>
</dbReference>
<dbReference type="RefSeq" id="WP_009869289.1">
    <property type="nucleotide sequence ID" value="NZ_JXSL01000020.1"/>
</dbReference>
<dbReference type="GO" id="GO:0016020">
    <property type="term" value="C:membrane"/>
    <property type="evidence" value="ECO:0007669"/>
    <property type="project" value="UniProtKB-SubCell"/>
</dbReference>
<evidence type="ECO:0000256" key="3">
    <source>
        <dbReference type="ARBA" id="ARBA00022989"/>
    </source>
</evidence>
<dbReference type="AlphaFoldDB" id="A0A0C2UEL1"/>
<comment type="subcellular location">
    <subcellularLocation>
        <location evidence="1">Membrane</location>
        <topology evidence="1">Multi-pass membrane protein</topology>
    </subcellularLocation>
</comment>
<proteinExistence type="predicted"/>
<feature type="transmembrane region" description="Helical" evidence="5">
    <location>
        <begin position="190"/>
        <end position="207"/>
    </location>
</feature>
<organism evidence="6 7">
    <name type="scientific">Paramagnetospirillum magnetotacticum MS-1</name>
    <dbReference type="NCBI Taxonomy" id="272627"/>
    <lineage>
        <taxon>Bacteria</taxon>
        <taxon>Pseudomonadati</taxon>
        <taxon>Pseudomonadota</taxon>
        <taxon>Alphaproteobacteria</taxon>
        <taxon>Rhodospirillales</taxon>
        <taxon>Magnetospirillaceae</taxon>
        <taxon>Paramagnetospirillum</taxon>
    </lineage>
</organism>
<feature type="transmembrane region" description="Helical" evidence="5">
    <location>
        <begin position="155"/>
        <end position="178"/>
    </location>
</feature>
<dbReference type="PANTHER" id="PTHR30249">
    <property type="entry name" value="PUTATIVE SEROTONIN TRANSPORTER"/>
    <property type="match status" value="1"/>
</dbReference>
<keyword evidence="4 5" id="KW-0472">Membrane</keyword>
<comment type="caution">
    <text evidence="6">The sequence shown here is derived from an EMBL/GenBank/DDBJ whole genome shotgun (WGS) entry which is preliminary data.</text>
</comment>
<evidence type="ECO:0000256" key="1">
    <source>
        <dbReference type="ARBA" id="ARBA00004141"/>
    </source>
</evidence>
<feature type="transmembrane region" description="Helical" evidence="5">
    <location>
        <begin position="42"/>
        <end position="61"/>
    </location>
</feature>
<evidence type="ECO:0000256" key="5">
    <source>
        <dbReference type="SAM" id="Phobius"/>
    </source>
</evidence>
<feature type="transmembrane region" description="Helical" evidence="5">
    <location>
        <begin position="102"/>
        <end position="125"/>
    </location>
</feature>
<dbReference type="EMBL" id="JXSL01000020">
    <property type="protein sequence ID" value="KIL99942.1"/>
    <property type="molecule type" value="Genomic_DNA"/>
</dbReference>
<protein>
    <submittedName>
        <fullName evidence="6">LrgA-associated membrane protein LrgB</fullName>
    </submittedName>
</protein>
<keyword evidence="2 5" id="KW-0812">Transmembrane</keyword>
<evidence type="ECO:0000256" key="4">
    <source>
        <dbReference type="ARBA" id="ARBA00023136"/>
    </source>
</evidence>
<gene>
    <name evidence="6" type="ORF">CCC_02731</name>
</gene>
<evidence type="ECO:0000313" key="6">
    <source>
        <dbReference type="EMBL" id="KIL99942.1"/>
    </source>
</evidence>
<feature type="transmembrane region" description="Helical" evidence="5">
    <location>
        <begin position="213"/>
        <end position="238"/>
    </location>
</feature>
<dbReference type="InterPro" id="IPR007300">
    <property type="entry name" value="CidB/LrgB"/>
</dbReference>
<dbReference type="Pfam" id="PF04172">
    <property type="entry name" value="LrgB"/>
    <property type="match status" value="1"/>
</dbReference>
<dbReference type="Proteomes" id="UP000031971">
    <property type="component" value="Unassembled WGS sequence"/>
</dbReference>
<feature type="transmembrane region" description="Helical" evidence="5">
    <location>
        <begin position="6"/>
        <end position="30"/>
    </location>
</feature>
<name>A0A0C2UEL1_PARME</name>
<evidence type="ECO:0000256" key="2">
    <source>
        <dbReference type="ARBA" id="ARBA00022692"/>
    </source>
</evidence>
<accession>A0A0C2UEL1</accession>
<keyword evidence="7" id="KW-1185">Reference proteome</keyword>
<sequence length="239" mass="24793">MNGDLASIWVYLSTSPLLGLTSTLIAYQAAMWLFEKGGRSPMLNPILVSVAIIVGFLMATGTEYRTYFDGAQFVHFLLGPATVALAVPLYNQMPILRRAWPAILLVIGVGAVMAGASAVVLAWALGGSEKVLLSLASKSVTIPIAMGITERIGGIPSLTAVMVMLTGIFGAVCGGWILDLFRIKDQAARGLALGIASHGIGTVRALQMSETAGAFGGLAIGLTGLVTAILVPLLVGLLR</sequence>
<feature type="transmembrane region" description="Helical" evidence="5">
    <location>
        <begin position="73"/>
        <end position="90"/>
    </location>
</feature>